<name>A0A645DBE6_9ZZZZ</name>
<dbReference type="EMBL" id="VSSQ01034741">
    <property type="protein sequence ID" value="MPM86780.1"/>
    <property type="molecule type" value="Genomic_DNA"/>
</dbReference>
<comment type="caution">
    <text evidence="1">The sequence shown here is derived from an EMBL/GenBank/DDBJ whole genome shotgun (WGS) entry which is preliminary data.</text>
</comment>
<organism evidence="1">
    <name type="scientific">bioreactor metagenome</name>
    <dbReference type="NCBI Taxonomy" id="1076179"/>
    <lineage>
        <taxon>unclassified sequences</taxon>
        <taxon>metagenomes</taxon>
        <taxon>ecological metagenomes</taxon>
    </lineage>
</organism>
<reference evidence="1" key="1">
    <citation type="submission" date="2019-08" db="EMBL/GenBank/DDBJ databases">
        <authorList>
            <person name="Kucharzyk K."/>
            <person name="Murdoch R.W."/>
            <person name="Higgins S."/>
            <person name="Loffler F."/>
        </authorList>
    </citation>
    <scope>NUCLEOTIDE SEQUENCE</scope>
</reference>
<gene>
    <name evidence="1" type="ORF">SDC9_133872</name>
</gene>
<dbReference type="AlphaFoldDB" id="A0A645DBE6"/>
<proteinExistence type="predicted"/>
<sequence length="111" mass="12613">MNKWEQANFEIEKAFTARSNGNEGMARVCARRAANFAIQAFLADQQVDIQSQNVIQLLNDERVRRLVSPQMVSIFDHLLMKVDANYQFDPSIDLLAETRALIQGLQEQTAS</sequence>
<evidence type="ECO:0000313" key="1">
    <source>
        <dbReference type="EMBL" id="MPM86780.1"/>
    </source>
</evidence>
<protein>
    <submittedName>
        <fullName evidence="1">Uncharacterized protein</fullName>
    </submittedName>
</protein>
<accession>A0A645DBE6</accession>